<organism evidence="1 2">
    <name type="scientific">Comamonas guangdongensis</name>
    <dbReference type="NCBI Taxonomy" id="510515"/>
    <lineage>
        <taxon>Bacteria</taxon>
        <taxon>Pseudomonadati</taxon>
        <taxon>Pseudomonadota</taxon>
        <taxon>Betaproteobacteria</taxon>
        <taxon>Burkholderiales</taxon>
        <taxon>Comamonadaceae</taxon>
        <taxon>Comamonas</taxon>
    </lineage>
</organism>
<evidence type="ECO:0000313" key="1">
    <source>
        <dbReference type="EMBL" id="MEX8193644.1"/>
    </source>
</evidence>
<keyword evidence="2" id="KW-1185">Reference proteome</keyword>
<dbReference type="PROSITE" id="PS51257">
    <property type="entry name" value="PROKAR_LIPOPROTEIN"/>
    <property type="match status" value="1"/>
</dbReference>
<dbReference type="RefSeq" id="WP_369338838.1">
    <property type="nucleotide sequence ID" value="NZ_JBFYGN010000012.1"/>
</dbReference>
<protein>
    <recommendedName>
        <fullName evidence="3">Lipoprotein</fullName>
    </recommendedName>
</protein>
<evidence type="ECO:0008006" key="3">
    <source>
        <dbReference type="Google" id="ProtNLM"/>
    </source>
</evidence>
<comment type="caution">
    <text evidence="1">The sequence shown here is derived from an EMBL/GenBank/DDBJ whole genome shotgun (WGS) entry which is preliminary data.</text>
</comment>
<accession>A0ABV3ZXL3</accession>
<sequence>MTAARTLVPAAADLPCSGICRAVCLLLGLGLAACSSPSADHGQVQGESFRSRELLQSDSNRMATLAMKQNLESLFLLMDKLYRRNPAEWKKTASSREVAIGHVRSAVMERQPWQELQGRRDVAALSLALQPDFGGDRVAAFTYAAADMLVTAHGGRTSFTLVDGLEPQHVFNAARNLEIANWILNSRRSASGQPLLLSNQISEEGRNLSFEREMGKIIGRLDLIASYTTERYRRAVIGYGQGLLAGPFMQFLPVH</sequence>
<proteinExistence type="predicted"/>
<dbReference type="EMBL" id="JBFYGN010000012">
    <property type="protein sequence ID" value="MEX8193644.1"/>
    <property type="molecule type" value="Genomic_DNA"/>
</dbReference>
<evidence type="ECO:0000313" key="2">
    <source>
        <dbReference type="Proteomes" id="UP001561046"/>
    </source>
</evidence>
<reference evidence="1 2" key="1">
    <citation type="journal article" date="2013" name="Int. J. Syst. Evol. Microbiol.">
        <title>Comamonas guangdongensis sp. nov., isolated from subterranean forest sediment, and emended description of the genus Comamonas.</title>
        <authorList>
            <person name="Zhang J."/>
            <person name="Wang Y."/>
            <person name="Zhou S."/>
            <person name="Wu C."/>
            <person name="He J."/>
            <person name="Li F."/>
        </authorList>
    </citation>
    <scope>NUCLEOTIDE SEQUENCE [LARGE SCALE GENOMIC DNA]</scope>
    <source>
        <strain evidence="1 2">CCTCC AB2011133</strain>
    </source>
</reference>
<dbReference type="Proteomes" id="UP001561046">
    <property type="component" value="Unassembled WGS sequence"/>
</dbReference>
<name>A0ABV3ZXL3_9BURK</name>
<gene>
    <name evidence="1" type="ORF">AB6724_12440</name>
</gene>